<dbReference type="InterPro" id="IPR005467">
    <property type="entry name" value="His_kinase_dom"/>
</dbReference>
<evidence type="ECO:0000256" key="1">
    <source>
        <dbReference type="ARBA" id="ARBA00000085"/>
    </source>
</evidence>
<keyword evidence="3" id="KW-0597">Phosphoprotein</keyword>
<dbReference type="CDD" id="cd00130">
    <property type="entry name" value="PAS"/>
    <property type="match status" value="2"/>
</dbReference>
<evidence type="ECO:0000313" key="11">
    <source>
        <dbReference type="EMBL" id="MDJ1159010.1"/>
    </source>
</evidence>
<dbReference type="PANTHER" id="PTHR43047:SF72">
    <property type="entry name" value="OSMOSENSING HISTIDINE PROTEIN KINASE SLN1"/>
    <property type="match status" value="1"/>
</dbReference>
<feature type="transmembrane region" description="Helical" evidence="7">
    <location>
        <begin position="38"/>
        <end position="60"/>
    </location>
</feature>
<keyword evidence="11" id="KW-0067">ATP-binding</keyword>
<dbReference type="Proteomes" id="UP001321492">
    <property type="component" value="Unassembled WGS sequence"/>
</dbReference>
<dbReference type="EC" id="2.7.13.3" evidence="2"/>
<evidence type="ECO:0000256" key="7">
    <source>
        <dbReference type="SAM" id="Phobius"/>
    </source>
</evidence>
<dbReference type="InterPro" id="IPR036890">
    <property type="entry name" value="HATPase_C_sf"/>
</dbReference>
<dbReference type="GO" id="GO:0005524">
    <property type="term" value="F:ATP binding"/>
    <property type="evidence" value="ECO:0007669"/>
    <property type="project" value="UniProtKB-KW"/>
</dbReference>
<reference evidence="11 12" key="1">
    <citation type="submission" date="2023-05" db="EMBL/GenBank/DDBJ databases">
        <title>Chelatococcus sp. nov., a moderately thermophilic bacterium isolated from hot spring microbial mat.</title>
        <authorList>
            <person name="Hu C.-J."/>
            <person name="Li W.-J."/>
        </authorList>
    </citation>
    <scope>NUCLEOTIDE SEQUENCE [LARGE SCALE GENOMIC DNA]</scope>
    <source>
        <strain evidence="11 12">SYSU G07232</strain>
    </source>
</reference>
<dbReference type="RefSeq" id="WP_283741005.1">
    <property type="nucleotide sequence ID" value="NZ_JASJEV010000007.1"/>
</dbReference>
<dbReference type="InterPro" id="IPR013655">
    <property type="entry name" value="PAS_fold_3"/>
</dbReference>
<evidence type="ECO:0000256" key="3">
    <source>
        <dbReference type="ARBA" id="ARBA00022553"/>
    </source>
</evidence>
<dbReference type="SUPFAM" id="SSF47384">
    <property type="entry name" value="Homodimeric domain of signal transducing histidine kinase"/>
    <property type="match status" value="1"/>
</dbReference>
<accession>A0ABT7AIT9</accession>
<feature type="domain" description="PAS" evidence="9">
    <location>
        <begin position="391"/>
        <end position="434"/>
    </location>
</feature>
<keyword evidence="7" id="KW-0812">Transmembrane</keyword>
<evidence type="ECO:0000313" key="12">
    <source>
        <dbReference type="Proteomes" id="UP001321492"/>
    </source>
</evidence>
<evidence type="ECO:0000259" key="9">
    <source>
        <dbReference type="PROSITE" id="PS50112"/>
    </source>
</evidence>
<dbReference type="SUPFAM" id="SSF55874">
    <property type="entry name" value="ATPase domain of HSP90 chaperone/DNA topoisomerase II/histidine kinase"/>
    <property type="match status" value="1"/>
</dbReference>
<dbReference type="EMBL" id="JASJEV010000007">
    <property type="protein sequence ID" value="MDJ1159010.1"/>
    <property type="molecule type" value="Genomic_DNA"/>
</dbReference>
<dbReference type="InterPro" id="IPR004358">
    <property type="entry name" value="Sig_transdc_His_kin-like_C"/>
</dbReference>
<dbReference type="SMART" id="SM00388">
    <property type="entry name" value="HisKA"/>
    <property type="match status" value="1"/>
</dbReference>
<dbReference type="SMART" id="SM00387">
    <property type="entry name" value="HATPase_c"/>
    <property type="match status" value="1"/>
</dbReference>
<dbReference type="InterPro" id="IPR003661">
    <property type="entry name" value="HisK_dim/P_dom"/>
</dbReference>
<keyword evidence="11" id="KW-0547">Nucleotide-binding</keyword>
<dbReference type="PRINTS" id="PR00344">
    <property type="entry name" value="BCTRLSENSOR"/>
</dbReference>
<organism evidence="11 12">
    <name type="scientific">Chelatococcus albus</name>
    <dbReference type="NCBI Taxonomy" id="3047466"/>
    <lineage>
        <taxon>Bacteria</taxon>
        <taxon>Pseudomonadati</taxon>
        <taxon>Pseudomonadota</taxon>
        <taxon>Alphaproteobacteria</taxon>
        <taxon>Hyphomicrobiales</taxon>
        <taxon>Chelatococcaceae</taxon>
        <taxon>Chelatococcus</taxon>
    </lineage>
</organism>
<dbReference type="Pfam" id="PF02518">
    <property type="entry name" value="HATPase_c"/>
    <property type="match status" value="1"/>
</dbReference>
<dbReference type="Gene3D" id="3.30.565.10">
    <property type="entry name" value="Histidine kinase-like ATPase, C-terminal domain"/>
    <property type="match status" value="1"/>
</dbReference>
<feature type="domain" description="Histidine kinase" evidence="8">
    <location>
        <begin position="562"/>
        <end position="782"/>
    </location>
</feature>
<dbReference type="InterPro" id="IPR003594">
    <property type="entry name" value="HATPase_dom"/>
</dbReference>
<evidence type="ECO:0000256" key="5">
    <source>
        <dbReference type="ARBA" id="ARBA00022777"/>
    </source>
</evidence>
<dbReference type="InterPro" id="IPR036097">
    <property type="entry name" value="HisK_dim/P_sf"/>
</dbReference>
<proteinExistence type="predicted"/>
<name>A0ABT7AIT9_9HYPH</name>
<dbReference type="Pfam" id="PF08447">
    <property type="entry name" value="PAS_3"/>
    <property type="match status" value="1"/>
</dbReference>
<evidence type="ECO:0000256" key="6">
    <source>
        <dbReference type="SAM" id="Coils"/>
    </source>
</evidence>
<dbReference type="Gene3D" id="1.10.287.130">
    <property type="match status" value="1"/>
</dbReference>
<keyword evidence="7" id="KW-0472">Membrane</keyword>
<feature type="coiled-coil region" evidence="6">
    <location>
        <begin position="518"/>
        <end position="555"/>
    </location>
</feature>
<sequence length="787" mass="84695">MARVQAATCVPARAGTILGIARSIAHPAYRRLVAAEPWLRLAVPALLAVFLTTLVSGAVIQALDTRNETMADAASDIDLVAALVMSEMTRQLSDEETAELGPAAMLERIVPAHALGAGRIVAVTDAEGGVTAHLPRSAHFPKSVNFAAGANTGASTGTGAVRTLVDLLGSAQPLTTFADRAGVMRIALPGGGEAFATVRNLPAPYGQVAVVQPISGALAAWQTKIYGQATLLAAAGLVLIAIGAAYFLQASRARAADEVCERVKARVDAALNRGRCGMWDWDLARGRIYWSDSMYALLGHERRDEFLSFGEVNALVHPDDTDLYGLADMLASSQTRAIDHDFRIRNAAGEWVWIKARAELVDDEAEGGPHLVGIAVDITEQRRLAERTAAADARLRDAIETISEAFVLWDAQNRLVLCNSKFQRLHGLSSEAAVAGRTYADVMEAGVPPLVKTQQLVDERQDVGARSFEAQLADGRWLQINERRTKDGGYVSVGTDITALKRQEERLLDSERRLIATVADLRRSRQKLEIQAQQLADLAERYLEQKAEAETANRAKSEFLANMSHELRTPLNAIIGFSEIMEGGIFGTLGNPKYAEYCKDIRNSGQYLLGVINDILDMSRIEAGRVRLEKTTVAVDRMVGEAVRGIEADAEAKSLSVTVETLPPGATVHADPRAVQQILANLLRNAVKFTPDGGRIAVRARVVADAVNIYVEDNGIGIPGEALKKLGRPFEQVEGEFAKTYKGSGLGLAIARSLAELHGGSLRIKSSVGTGTIVLVHLPTQELRRVA</sequence>
<dbReference type="SMART" id="SM00091">
    <property type="entry name" value="PAS"/>
    <property type="match status" value="2"/>
</dbReference>
<keyword evidence="6" id="KW-0175">Coiled coil</keyword>
<evidence type="ECO:0000256" key="4">
    <source>
        <dbReference type="ARBA" id="ARBA00022679"/>
    </source>
</evidence>
<feature type="transmembrane region" description="Helical" evidence="7">
    <location>
        <begin position="229"/>
        <end position="248"/>
    </location>
</feature>
<comment type="caution">
    <text evidence="11">The sequence shown here is derived from an EMBL/GenBank/DDBJ whole genome shotgun (WGS) entry which is preliminary data.</text>
</comment>
<comment type="catalytic activity">
    <reaction evidence="1">
        <text>ATP + protein L-histidine = ADP + protein N-phospho-L-histidine.</text>
        <dbReference type="EC" id="2.7.13.3"/>
    </reaction>
</comment>
<dbReference type="Gene3D" id="2.10.70.100">
    <property type="match status" value="1"/>
</dbReference>
<dbReference type="InterPro" id="IPR000700">
    <property type="entry name" value="PAS-assoc_C"/>
</dbReference>
<dbReference type="Pfam" id="PF00512">
    <property type="entry name" value="HisKA"/>
    <property type="match status" value="1"/>
</dbReference>
<dbReference type="SMART" id="SM00086">
    <property type="entry name" value="PAC"/>
    <property type="match status" value="1"/>
</dbReference>
<dbReference type="InterPro" id="IPR000014">
    <property type="entry name" value="PAS"/>
</dbReference>
<dbReference type="SUPFAM" id="SSF55785">
    <property type="entry name" value="PYP-like sensor domain (PAS domain)"/>
    <property type="match status" value="2"/>
</dbReference>
<keyword evidence="7" id="KW-1133">Transmembrane helix</keyword>
<evidence type="ECO:0000259" key="8">
    <source>
        <dbReference type="PROSITE" id="PS50109"/>
    </source>
</evidence>
<dbReference type="Pfam" id="PF12860">
    <property type="entry name" value="PAS_7"/>
    <property type="match status" value="1"/>
</dbReference>
<dbReference type="InterPro" id="IPR035965">
    <property type="entry name" value="PAS-like_dom_sf"/>
</dbReference>
<evidence type="ECO:0000256" key="2">
    <source>
        <dbReference type="ARBA" id="ARBA00012438"/>
    </source>
</evidence>
<dbReference type="PROSITE" id="PS50112">
    <property type="entry name" value="PAS"/>
    <property type="match status" value="1"/>
</dbReference>
<dbReference type="CDD" id="cd00082">
    <property type="entry name" value="HisKA"/>
    <property type="match status" value="1"/>
</dbReference>
<dbReference type="Gene3D" id="3.30.450.20">
    <property type="entry name" value="PAS domain"/>
    <property type="match status" value="2"/>
</dbReference>
<dbReference type="InterPro" id="IPR001610">
    <property type="entry name" value="PAC"/>
</dbReference>
<protein>
    <recommendedName>
        <fullName evidence="2">histidine kinase</fullName>
        <ecNumber evidence="2">2.7.13.3</ecNumber>
    </recommendedName>
</protein>
<dbReference type="NCBIfam" id="TIGR00229">
    <property type="entry name" value="sensory_box"/>
    <property type="match status" value="2"/>
</dbReference>
<gene>
    <name evidence="11" type="ORF">QNA08_12265</name>
</gene>
<dbReference type="PANTHER" id="PTHR43047">
    <property type="entry name" value="TWO-COMPONENT HISTIDINE PROTEIN KINASE"/>
    <property type="match status" value="1"/>
</dbReference>
<keyword evidence="4" id="KW-0808">Transferase</keyword>
<dbReference type="PROSITE" id="PS50109">
    <property type="entry name" value="HIS_KIN"/>
    <property type="match status" value="1"/>
</dbReference>
<dbReference type="PROSITE" id="PS50113">
    <property type="entry name" value="PAC"/>
    <property type="match status" value="1"/>
</dbReference>
<evidence type="ECO:0000259" key="10">
    <source>
        <dbReference type="PROSITE" id="PS50113"/>
    </source>
</evidence>
<keyword evidence="12" id="KW-1185">Reference proteome</keyword>
<feature type="domain" description="PAC" evidence="10">
    <location>
        <begin position="338"/>
        <end position="390"/>
    </location>
</feature>
<dbReference type="CDD" id="cd16922">
    <property type="entry name" value="HATPase_EvgS-ArcB-TorS-like"/>
    <property type="match status" value="1"/>
</dbReference>
<keyword evidence="5" id="KW-0418">Kinase</keyword>